<dbReference type="SUPFAM" id="SSF48600">
    <property type="entry name" value="Chorismate mutase II"/>
    <property type="match status" value="1"/>
</dbReference>
<keyword evidence="4" id="KW-0028">Amino-acid biosynthesis</keyword>
<dbReference type="GO" id="GO:0005737">
    <property type="term" value="C:cytoplasm"/>
    <property type="evidence" value="ECO:0007669"/>
    <property type="project" value="UniProtKB-SubCell"/>
</dbReference>
<dbReference type="PANTHER" id="PTHR21145:SF12">
    <property type="entry name" value="CHORISMATE MUTASE"/>
    <property type="match status" value="1"/>
</dbReference>
<evidence type="ECO:0000256" key="1">
    <source>
        <dbReference type="ARBA" id="ARBA00004496"/>
    </source>
</evidence>
<feature type="region of interest" description="Disordered" evidence="7">
    <location>
        <begin position="1"/>
        <end position="47"/>
    </location>
</feature>
<dbReference type="Gene3D" id="1.10.590.10">
    <property type="entry name" value="Chorismate mutase, AroQ class superfamily, eukaryotic"/>
    <property type="match status" value="1"/>
</dbReference>
<comment type="catalytic activity">
    <reaction evidence="6">
        <text>chorismate = prephenate</text>
        <dbReference type="Rhea" id="RHEA:13897"/>
        <dbReference type="ChEBI" id="CHEBI:29748"/>
        <dbReference type="ChEBI" id="CHEBI:29934"/>
        <dbReference type="EC" id="5.4.99.5"/>
    </reaction>
    <physiologicalReaction direction="left-to-right" evidence="6">
        <dbReference type="Rhea" id="RHEA:13898"/>
    </physiologicalReaction>
</comment>
<gene>
    <name evidence="8" type="ORF">G6O67_000954</name>
</gene>
<feature type="region of interest" description="Disordered" evidence="7">
    <location>
        <begin position="198"/>
        <end position="228"/>
    </location>
</feature>
<dbReference type="EMBL" id="JAAVMX010000001">
    <property type="protein sequence ID" value="KAF4513713.1"/>
    <property type="molecule type" value="Genomic_DNA"/>
</dbReference>
<organism evidence="8 9">
    <name type="scientific">Ophiocordyceps sinensis</name>
    <dbReference type="NCBI Taxonomy" id="72228"/>
    <lineage>
        <taxon>Eukaryota</taxon>
        <taxon>Fungi</taxon>
        <taxon>Dikarya</taxon>
        <taxon>Ascomycota</taxon>
        <taxon>Pezizomycotina</taxon>
        <taxon>Sordariomycetes</taxon>
        <taxon>Hypocreomycetidae</taxon>
        <taxon>Hypocreales</taxon>
        <taxon>Ophiocordycipitaceae</taxon>
        <taxon>Ophiocordyceps</taxon>
    </lineage>
</organism>
<dbReference type="OrthoDB" id="191918at2759"/>
<evidence type="ECO:0000256" key="7">
    <source>
        <dbReference type="SAM" id="MobiDB-lite"/>
    </source>
</evidence>
<feature type="compositionally biased region" description="Basic and acidic residues" evidence="7">
    <location>
        <begin position="1"/>
        <end position="17"/>
    </location>
</feature>
<evidence type="ECO:0000313" key="8">
    <source>
        <dbReference type="EMBL" id="KAF4513713.1"/>
    </source>
</evidence>
<dbReference type="InterPro" id="IPR008238">
    <property type="entry name" value="Chorismate_mutase_AroQ_euk"/>
</dbReference>
<comment type="subcellular location">
    <subcellularLocation>
        <location evidence="1">Cytoplasm</location>
    </subcellularLocation>
</comment>
<keyword evidence="5" id="KW-0413">Isomerase</keyword>
<proteinExistence type="predicted"/>
<dbReference type="PROSITE" id="PS51169">
    <property type="entry name" value="CHORISMATE_MUT_3"/>
    <property type="match status" value="1"/>
</dbReference>
<comment type="caution">
    <text evidence="8">The sequence shown here is derived from an EMBL/GenBank/DDBJ whole genome shotgun (WGS) entry which is preliminary data.</text>
</comment>
<dbReference type="NCBIfam" id="TIGR01802">
    <property type="entry name" value="CM_pl-yst"/>
    <property type="match status" value="1"/>
</dbReference>
<dbReference type="InterPro" id="IPR036263">
    <property type="entry name" value="Chorismate_II_sf"/>
</dbReference>
<sequence>MYVTRTFDHATTPRDEADASSQSPRRHNHLSPHREGPVCLEQDNHTPAPSKIPGTDLSFFDWYFSEQEKLQSLIRRYESPDEYPFFPEAVQRPILKPLDYPKILHPNTVNVNADIKHFYIQTKTYGSTATCDFACLQALSRRIHFGKLVAESKFRSNPEKYTRLIKAADRQAIAHSITNAAVEQSIFERLRLKALTYGKDPAAPEGSEGPTKMTSTPSSPCTRTLSSR</sequence>
<evidence type="ECO:0000256" key="5">
    <source>
        <dbReference type="ARBA" id="ARBA00023235"/>
    </source>
</evidence>
<evidence type="ECO:0000313" key="9">
    <source>
        <dbReference type="Proteomes" id="UP000557566"/>
    </source>
</evidence>
<name>A0A8H4Q0A3_9HYPO</name>
<dbReference type="GO" id="GO:0009094">
    <property type="term" value="P:L-phenylalanine biosynthetic process"/>
    <property type="evidence" value="ECO:0007669"/>
    <property type="project" value="UniProtKB-KW"/>
</dbReference>
<dbReference type="AlphaFoldDB" id="A0A8H4Q0A3"/>
<dbReference type="GO" id="GO:0004106">
    <property type="term" value="F:chorismate mutase activity"/>
    <property type="evidence" value="ECO:0007669"/>
    <property type="project" value="UniProtKB-EC"/>
</dbReference>
<dbReference type="InterPro" id="IPR037039">
    <property type="entry name" value="CM_AroQ_sf_eucaryotic"/>
</dbReference>
<feature type="compositionally biased region" description="Polar residues" evidence="7">
    <location>
        <begin position="212"/>
        <end position="228"/>
    </location>
</feature>
<dbReference type="Proteomes" id="UP000557566">
    <property type="component" value="Unassembled WGS sequence"/>
</dbReference>
<protein>
    <recommendedName>
        <fullName evidence="2">chorismate mutase</fullName>
        <ecNumber evidence="2">5.4.99.5</ecNumber>
    </recommendedName>
</protein>
<evidence type="ECO:0000256" key="6">
    <source>
        <dbReference type="ARBA" id="ARBA00023979"/>
    </source>
</evidence>
<dbReference type="EC" id="5.4.99.5" evidence="2"/>
<dbReference type="UniPathway" id="UPA00120">
    <property type="reaction ID" value="UER00203"/>
</dbReference>
<accession>A0A8H4Q0A3</accession>
<evidence type="ECO:0000256" key="3">
    <source>
        <dbReference type="ARBA" id="ARBA00022490"/>
    </source>
</evidence>
<keyword evidence="4" id="KW-0584">Phenylalanine biosynthesis</keyword>
<dbReference type="PANTHER" id="PTHR21145">
    <property type="entry name" value="CHORISMATE MUTASE"/>
    <property type="match status" value="1"/>
</dbReference>
<keyword evidence="4" id="KW-0057">Aromatic amino acid biosynthesis</keyword>
<dbReference type="GO" id="GO:0046417">
    <property type="term" value="P:chorismate metabolic process"/>
    <property type="evidence" value="ECO:0007669"/>
    <property type="project" value="InterPro"/>
</dbReference>
<evidence type="ECO:0000256" key="4">
    <source>
        <dbReference type="ARBA" id="ARBA00023222"/>
    </source>
</evidence>
<keyword evidence="9" id="KW-1185">Reference proteome</keyword>
<evidence type="ECO:0000256" key="2">
    <source>
        <dbReference type="ARBA" id="ARBA00012404"/>
    </source>
</evidence>
<reference evidence="8 9" key="1">
    <citation type="journal article" date="2020" name="Genome Biol. Evol.">
        <title>A new high-quality draft genome assembly of the Chinese cordyceps Ophiocordyceps sinensis.</title>
        <authorList>
            <person name="Shu R."/>
            <person name="Zhang J."/>
            <person name="Meng Q."/>
            <person name="Zhang H."/>
            <person name="Zhou G."/>
            <person name="Li M."/>
            <person name="Wu P."/>
            <person name="Zhao Y."/>
            <person name="Chen C."/>
            <person name="Qin Q."/>
        </authorList>
    </citation>
    <scope>NUCLEOTIDE SEQUENCE [LARGE SCALE GENOMIC DNA]</scope>
    <source>
        <strain evidence="8 9">IOZ07</strain>
    </source>
</reference>
<keyword evidence="3" id="KW-0963">Cytoplasm</keyword>